<dbReference type="PANTHER" id="PTHR37806">
    <property type="entry name" value="LMO0724 PROTEIN"/>
    <property type="match status" value="1"/>
</dbReference>
<evidence type="ECO:0000313" key="2">
    <source>
        <dbReference type="EMBL" id="PLT28044.1"/>
    </source>
</evidence>
<dbReference type="Pfam" id="PF13529">
    <property type="entry name" value="Peptidase_C39_2"/>
    <property type="match status" value="1"/>
</dbReference>
<dbReference type="PIRSF" id="PIRSF032442">
    <property type="entry name" value="UCP032442"/>
    <property type="match status" value="1"/>
</dbReference>
<dbReference type="InterPro" id="IPR016997">
    <property type="entry name" value="UCP032442"/>
</dbReference>
<dbReference type="Proteomes" id="UP000234748">
    <property type="component" value="Unassembled WGS sequence"/>
</dbReference>
<keyword evidence="3" id="KW-1185">Reference proteome</keyword>
<reference evidence="2 3" key="1">
    <citation type="submission" date="2017-11" db="EMBL/GenBank/DDBJ databases">
        <title>Comparitive Functional Genomics of Dry Heat Resistant strains isolated from the Viking Spacecraft.</title>
        <authorList>
            <person name="Seuylemezian A."/>
            <person name="Cooper K."/>
            <person name="Vaishampayan P."/>
        </authorList>
    </citation>
    <scope>NUCLEOTIDE SEQUENCE [LARGE SCALE GENOMIC DNA]</scope>
    <source>
        <strain evidence="2 3">V1-29</strain>
    </source>
</reference>
<evidence type="ECO:0000313" key="3">
    <source>
        <dbReference type="Proteomes" id="UP000234748"/>
    </source>
</evidence>
<evidence type="ECO:0000259" key="1">
    <source>
        <dbReference type="Pfam" id="PF13529"/>
    </source>
</evidence>
<dbReference type="InterPro" id="IPR039564">
    <property type="entry name" value="Peptidase_C39-like"/>
</dbReference>
<comment type="caution">
    <text evidence="2">The sequence shown here is derived from an EMBL/GenBank/DDBJ whole genome shotgun (WGS) entry which is preliminary data.</text>
</comment>
<gene>
    <name evidence="2" type="ORF">CUU66_20705</name>
</gene>
<feature type="domain" description="Peptidase C39-like" evidence="1">
    <location>
        <begin position="27"/>
        <end position="190"/>
    </location>
</feature>
<protein>
    <submittedName>
        <fullName evidence="2">Peptidase C39</fullName>
    </submittedName>
</protein>
<sequence>MEETETIHISDHEKDSAPAAHKKEILLNVPLIRQNPELKYGCEVTSLAMVLGYAGVTADKLTLSKEIKFDHDPLVKQDGNIIKWGNPQHGFVGDMTGKEQGYAVYDKPIQDLLEKYMPNRSVNLTGMPFQAVLHHVSSGFPVIVWTTGNYRLPDRPEAWQHGKRIIETPMDLHAVVLVGYDKNHVFINDPLSGKKQVPVPKDTFKASWHALKKRAVSYK</sequence>
<proteinExistence type="predicted"/>
<accession>A0A2N5M0Z2</accession>
<dbReference type="EMBL" id="PGUY01000069">
    <property type="protein sequence ID" value="PLT28044.1"/>
    <property type="molecule type" value="Genomic_DNA"/>
</dbReference>
<dbReference type="RefSeq" id="WP_101645324.1">
    <property type="nucleotide sequence ID" value="NZ_PGUY01000069.1"/>
</dbReference>
<dbReference type="OrthoDB" id="1164310at2"/>
<dbReference type="Gene3D" id="3.90.70.10">
    <property type="entry name" value="Cysteine proteinases"/>
    <property type="match status" value="1"/>
</dbReference>
<name>A0A2N5M0Z2_9BACI</name>
<dbReference type="PANTHER" id="PTHR37806:SF1">
    <property type="entry name" value="PEPTIDASE C39-LIKE DOMAIN-CONTAINING PROTEIN"/>
    <property type="match status" value="1"/>
</dbReference>
<dbReference type="AlphaFoldDB" id="A0A2N5M0Z2"/>
<organism evidence="2 3">
    <name type="scientific">Peribacillus deserti</name>
    <dbReference type="NCBI Taxonomy" id="673318"/>
    <lineage>
        <taxon>Bacteria</taxon>
        <taxon>Bacillati</taxon>
        <taxon>Bacillota</taxon>
        <taxon>Bacilli</taxon>
        <taxon>Bacillales</taxon>
        <taxon>Bacillaceae</taxon>
        <taxon>Peribacillus</taxon>
    </lineage>
</organism>